<dbReference type="Gene3D" id="3.40.1360.10">
    <property type="match status" value="1"/>
</dbReference>
<name>A0A1Q3A4P2_ZYGRO</name>
<dbReference type="GO" id="GO:0042138">
    <property type="term" value="P:meiotic DNA double-strand break formation"/>
    <property type="evidence" value="ECO:0007669"/>
    <property type="project" value="EnsemblFungi"/>
</dbReference>
<dbReference type="InterPro" id="IPR036388">
    <property type="entry name" value="WH-like_DNA-bd_sf"/>
</dbReference>
<feature type="active site" description="O-(5'-phospho-DNA)-tyrosine intermediate" evidence="10">
    <location>
        <position position="121"/>
    </location>
</feature>
<comment type="catalytic activity">
    <reaction evidence="1 10">
        <text>ATP-dependent breakage, passage and rejoining of double-stranded DNA.</text>
        <dbReference type="EC" id="5.6.2.2"/>
    </reaction>
</comment>
<dbReference type="OMA" id="YICTMAN"/>
<dbReference type="PANTHER" id="PTHR10848">
    <property type="entry name" value="MEIOTIC RECOMBINATION PROTEIN SPO11"/>
    <property type="match status" value="1"/>
</dbReference>
<dbReference type="OrthoDB" id="5377392at2759"/>
<dbReference type="PRINTS" id="PR01550">
    <property type="entry name" value="TOP6AFAMILY"/>
</dbReference>
<evidence type="ECO:0000256" key="4">
    <source>
        <dbReference type="ARBA" id="ARBA00012895"/>
    </source>
</evidence>
<evidence type="ECO:0000256" key="8">
    <source>
        <dbReference type="ARBA" id="ARBA00023125"/>
    </source>
</evidence>
<keyword evidence="5" id="KW-0479">Metal-binding</keyword>
<dbReference type="GO" id="GO:0035861">
    <property type="term" value="C:site of double-strand break"/>
    <property type="evidence" value="ECO:0007669"/>
    <property type="project" value="EnsemblFungi"/>
</dbReference>
<dbReference type="Gene3D" id="1.10.10.10">
    <property type="entry name" value="Winged helix-like DNA-binding domain superfamily/Winged helix DNA-binding domain"/>
    <property type="match status" value="1"/>
</dbReference>
<dbReference type="InterPro" id="IPR036078">
    <property type="entry name" value="Spo11/TopoVI_A_sf"/>
</dbReference>
<feature type="domain" description="Spo11/DNA topoisomerase VI subunit A N-terminal" evidence="11">
    <location>
        <begin position="93"/>
        <end position="155"/>
    </location>
</feature>
<evidence type="ECO:0000256" key="7">
    <source>
        <dbReference type="ARBA" id="ARBA00023029"/>
    </source>
</evidence>
<keyword evidence="7 10" id="KW-0799">Topoisomerase</keyword>
<evidence type="ECO:0000256" key="5">
    <source>
        <dbReference type="ARBA" id="ARBA00022723"/>
    </source>
</evidence>
<dbReference type="PANTHER" id="PTHR10848:SF0">
    <property type="entry name" value="MEIOTIC RECOMBINATION PROTEIN SPO11"/>
    <property type="match status" value="1"/>
</dbReference>
<evidence type="ECO:0000313" key="13">
    <source>
        <dbReference type="EMBL" id="GAV50628.1"/>
    </source>
</evidence>
<evidence type="ECO:0000259" key="11">
    <source>
        <dbReference type="Pfam" id="PF04406"/>
    </source>
</evidence>
<dbReference type="GO" id="GO:0007131">
    <property type="term" value="P:reciprocal meiotic recombination"/>
    <property type="evidence" value="ECO:0007669"/>
    <property type="project" value="TreeGrafter"/>
</dbReference>
<evidence type="ECO:0000256" key="6">
    <source>
        <dbReference type="ARBA" id="ARBA00022842"/>
    </source>
</evidence>
<comment type="cofactor">
    <cofactor evidence="2">
        <name>Mg(2+)</name>
        <dbReference type="ChEBI" id="CHEBI:18420"/>
    </cofactor>
</comment>
<feature type="domain" description="Topoisomerase 6 subunit A/Spo11 TOPRIM" evidence="12">
    <location>
        <begin position="209"/>
        <end position="362"/>
    </location>
</feature>
<dbReference type="eggNOG" id="KOG2795">
    <property type="taxonomic scope" value="Eukaryota"/>
</dbReference>
<evidence type="ECO:0000256" key="2">
    <source>
        <dbReference type="ARBA" id="ARBA00001946"/>
    </source>
</evidence>
<sequence length="371" mass="42637">MGKGLIDYMNDCSTKDDLYKSLLPRTRTIHMNMYDEDISGTIETILSLTKNSLEQHQQPVNILIRTKSKSPISLKFPDHGLYSSVAAHQNSNRIAIMLNLLQTIQECLTSSTVKTNRDLFYSNVELYGKQVTVDRWINTIAQSLELTNARDNLNVIPAQKGLVFTTQEIRILTKGSEERINPYHSSLIPHMDQNSLCQIVPGRNATTRLLVLEKEAVYNQLVNDVQYSPSYYDDCIIVTGKGYPDFLTRLFLHKLQVSTTAIERWEIYTDADPYGVDIAMKYVQNVKEPCRCNKLVHRGVFLFQLMSNQRQQVQYLPMTQRDTAVATRILQRVTESNLPNMTTVQELQRQIFLQKKAEMNVMGRETYLGQK</sequence>
<dbReference type="EC" id="5.6.2.2" evidence="4"/>
<keyword evidence="8 10" id="KW-0238">DNA-binding</keyword>
<dbReference type="InterPro" id="IPR034136">
    <property type="entry name" value="TOPRIM_Topo6A/Spo11"/>
</dbReference>
<evidence type="ECO:0000256" key="10">
    <source>
        <dbReference type="PROSITE-ProRule" id="PRU01385"/>
    </source>
</evidence>
<dbReference type="InterPro" id="IPR002815">
    <property type="entry name" value="Spo11/TopoVI_A"/>
</dbReference>
<dbReference type="GO" id="GO:0003918">
    <property type="term" value="F:DNA topoisomerase type II (double strand cut, ATP-hydrolyzing) activity"/>
    <property type="evidence" value="ECO:0007669"/>
    <property type="project" value="UniProtKB-UniRule"/>
</dbReference>
<reference evidence="13 14" key="1">
    <citation type="submission" date="2016-08" db="EMBL/GenBank/DDBJ databases">
        <title>Draft genome sequence of allopolyploid Zygosaccharomyces rouxii.</title>
        <authorList>
            <person name="Watanabe J."/>
            <person name="Uehara K."/>
            <person name="Mogi Y."/>
            <person name="Tsukioka Y."/>
        </authorList>
    </citation>
    <scope>NUCLEOTIDE SEQUENCE [LARGE SCALE GENOMIC DNA]</scope>
    <source>
        <strain evidence="13 14">NBRC 110957</strain>
    </source>
</reference>
<dbReference type="Proteomes" id="UP000187013">
    <property type="component" value="Unassembled WGS sequence"/>
</dbReference>
<accession>A0A1Q3A4P2</accession>
<dbReference type="GO" id="GO:0007130">
    <property type="term" value="P:synaptonemal complex assembly"/>
    <property type="evidence" value="ECO:0007669"/>
    <property type="project" value="EnsemblFungi"/>
</dbReference>
<evidence type="ECO:0000256" key="3">
    <source>
        <dbReference type="ARBA" id="ARBA00006559"/>
    </source>
</evidence>
<keyword evidence="6" id="KW-0460">Magnesium</keyword>
<dbReference type="AlphaFoldDB" id="A0A1Q3A4P2"/>
<dbReference type="CDD" id="cd00223">
    <property type="entry name" value="TOPRIM_TopoIIB_SPO"/>
    <property type="match status" value="1"/>
</dbReference>
<gene>
    <name evidence="13" type="ORF">ZYGR_0Z00510</name>
</gene>
<evidence type="ECO:0000256" key="1">
    <source>
        <dbReference type="ARBA" id="ARBA00000185"/>
    </source>
</evidence>
<dbReference type="Pfam" id="PF04406">
    <property type="entry name" value="TP6A_N"/>
    <property type="match status" value="1"/>
</dbReference>
<evidence type="ECO:0000313" key="14">
    <source>
        <dbReference type="Proteomes" id="UP000187013"/>
    </source>
</evidence>
<comment type="similarity">
    <text evidence="3 10">Belongs to the TOP6A family.</text>
</comment>
<dbReference type="GO" id="GO:0000794">
    <property type="term" value="C:condensed nuclear chromosome"/>
    <property type="evidence" value="ECO:0007669"/>
    <property type="project" value="EnsemblFungi"/>
</dbReference>
<dbReference type="EMBL" id="BDGX01000026">
    <property type="protein sequence ID" value="GAV50628.1"/>
    <property type="molecule type" value="Genomic_DNA"/>
</dbReference>
<dbReference type="GO" id="GO:0005524">
    <property type="term" value="F:ATP binding"/>
    <property type="evidence" value="ECO:0007669"/>
    <property type="project" value="InterPro"/>
</dbReference>
<dbReference type="GO" id="GO:0003682">
    <property type="term" value="F:chromatin binding"/>
    <property type="evidence" value="ECO:0007669"/>
    <property type="project" value="EnsemblFungi"/>
</dbReference>
<organism evidence="13 14">
    <name type="scientific">Zygosaccharomyces rouxii</name>
    <dbReference type="NCBI Taxonomy" id="4956"/>
    <lineage>
        <taxon>Eukaryota</taxon>
        <taxon>Fungi</taxon>
        <taxon>Dikarya</taxon>
        <taxon>Ascomycota</taxon>
        <taxon>Saccharomycotina</taxon>
        <taxon>Saccharomycetes</taxon>
        <taxon>Saccharomycetales</taxon>
        <taxon>Saccharomycetaceae</taxon>
        <taxon>Zygosaccharomyces</taxon>
    </lineage>
</organism>
<dbReference type="SUPFAM" id="SSF56726">
    <property type="entry name" value="DNA topoisomerase IV, alpha subunit"/>
    <property type="match status" value="1"/>
</dbReference>
<protein>
    <recommendedName>
        <fullName evidence="4">DNA topoisomerase (ATP-hydrolyzing)</fullName>
        <ecNumber evidence="4">5.6.2.2</ecNumber>
    </recommendedName>
</protein>
<keyword evidence="9 10" id="KW-0413">Isomerase</keyword>
<dbReference type="InterPro" id="IPR013049">
    <property type="entry name" value="Spo11/TopoVI_A_N"/>
</dbReference>
<evidence type="ECO:0000256" key="9">
    <source>
        <dbReference type="ARBA" id="ARBA00023235"/>
    </source>
</evidence>
<dbReference type="GO" id="GO:0000706">
    <property type="term" value="P:meiotic DNA double-strand break processing"/>
    <property type="evidence" value="ECO:0007669"/>
    <property type="project" value="TreeGrafter"/>
</dbReference>
<dbReference type="GO" id="GO:0045027">
    <property type="term" value="F:DNA end binding"/>
    <property type="evidence" value="ECO:0007669"/>
    <property type="project" value="EnsemblFungi"/>
</dbReference>
<dbReference type="GO" id="GO:0046872">
    <property type="term" value="F:metal ion binding"/>
    <property type="evidence" value="ECO:0007669"/>
    <property type="project" value="UniProtKB-KW"/>
</dbReference>
<evidence type="ECO:0000259" key="12">
    <source>
        <dbReference type="Pfam" id="PF21180"/>
    </source>
</evidence>
<dbReference type="Pfam" id="PF21180">
    <property type="entry name" value="TOP6A-Spo11_Toprim"/>
    <property type="match status" value="1"/>
</dbReference>
<proteinExistence type="inferred from homology"/>
<comment type="caution">
    <text evidence="13">The sequence shown here is derived from an EMBL/GenBank/DDBJ whole genome shotgun (WGS) entry which is preliminary data.</text>
</comment>
<dbReference type="PROSITE" id="PS52041">
    <property type="entry name" value="TOPO_IIB"/>
    <property type="match status" value="1"/>
</dbReference>